<protein>
    <submittedName>
        <fullName evidence="3">DNA-processing protein DprA</fullName>
    </submittedName>
</protein>
<dbReference type="InterPro" id="IPR057666">
    <property type="entry name" value="DrpA_SLOG"/>
</dbReference>
<gene>
    <name evidence="3" type="primary">dprA</name>
    <name evidence="3" type="ORF">K8V82_09370</name>
</gene>
<dbReference type="GO" id="GO:0009294">
    <property type="term" value="P:DNA-mediated transformation"/>
    <property type="evidence" value="ECO:0007669"/>
    <property type="project" value="InterPro"/>
</dbReference>
<name>A0A921I361_9FIRM</name>
<reference evidence="3" key="1">
    <citation type="journal article" date="2021" name="PeerJ">
        <title>Extensive microbial diversity within the chicken gut microbiome revealed by metagenomics and culture.</title>
        <authorList>
            <person name="Gilroy R."/>
            <person name="Ravi A."/>
            <person name="Getino M."/>
            <person name="Pursley I."/>
            <person name="Horton D.L."/>
            <person name="Alikhan N.F."/>
            <person name="Baker D."/>
            <person name="Gharbi K."/>
            <person name="Hall N."/>
            <person name="Watson M."/>
            <person name="Adriaenssens E.M."/>
            <person name="Foster-Nyarko E."/>
            <person name="Jarju S."/>
            <person name="Secka A."/>
            <person name="Antonio M."/>
            <person name="Oren A."/>
            <person name="Chaudhuri R.R."/>
            <person name="La Ragione R."/>
            <person name="Hildebrand F."/>
            <person name="Pallen M.J."/>
        </authorList>
    </citation>
    <scope>NUCLEOTIDE SEQUENCE</scope>
    <source>
        <strain evidence="3">ChiSjej5B23-16112</strain>
    </source>
</reference>
<dbReference type="InterPro" id="IPR036388">
    <property type="entry name" value="WH-like_DNA-bd_sf"/>
</dbReference>
<dbReference type="Gene3D" id="1.10.10.10">
    <property type="entry name" value="Winged helix-like DNA-binding domain superfamily/Winged helix DNA-binding domain"/>
    <property type="match status" value="1"/>
</dbReference>
<evidence type="ECO:0000313" key="4">
    <source>
        <dbReference type="Proteomes" id="UP000769156"/>
    </source>
</evidence>
<sequence length="371" mass="40861">MKYEYWLSCIRPLAGKKKELLRSSVGSARDVYYIEEKKLREMAFLTEKDRETIRNFQKKGDLETEYDRLLERGIRLVACHDPAYPRRLKRSAGYPYALFVKGRLPDDDRLSVAIVGARQCSAYGERQALRFAEYLAGRGVQIISGMARGIDGAAGRGAINGGGDTYAVLGSGVDVCYPAQNRGLYADITNRGGILSEQLPGTAPRKEHFPARNRIISGLADAVLVMEARERSGSLITADMALEQGRDVYALPGPVDSPLSKGCNRLIRQGAGILLGPEELLEEMVSEPALAALLPGEREGQRECEKSDKNKKVLESAENIVYSCLGLYPRDTSSLLEETGLSPAALMETLVALQIRGYIKEISKGYYIRTS</sequence>
<accession>A0A921I361</accession>
<dbReference type="RefSeq" id="WP_076778072.1">
    <property type="nucleotide sequence ID" value="NZ_CALKQL010000021.1"/>
</dbReference>
<reference evidence="3" key="2">
    <citation type="submission" date="2021-09" db="EMBL/GenBank/DDBJ databases">
        <authorList>
            <person name="Gilroy R."/>
        </authorList>
    </citation>
    <scope>NUCLEOTIDE SEQUENCE</scope>
    <source>
        <strain evidence="3">ChiSjej5B23-16112</strain>
    </source>
</reference>
<evidence type="ECO:0000259" key="2">
    <source>
        <dbReference type="Pfam" id="PF02481"/>
    </source>
</evidence>
<feature type="domain" description="Smf/DprA SLOG" evidence="2">
    <location>
        <begin position="76"/>
        <end position="284"/>
    </location>
</feature>
<dbReference type="PANTHER" id="PTHR43022:SF1">
    <property type="entry name" value="PROTEIN SMF"/>
    <property type="match status" value="1"/>
</dbReference>
<dbReference type="AlphaFoldDB" id="A0A921I361"/>
<proteinExistence type="inferred from homology"/>
<dbReference type="Gene3D" id="3.40.50.450">
    <property type="match status" value="1"/>
</dbReference>
<comment type="caution">
    <text evidence="3">The sequence shown here is derived from an EMBL/GenBank/DDBJ whole genome shotgun (WGS) entry which is preliminary data.</text>
</comment>
<dbReference type="EMBL" id="DYVY01000153">
    <property type="protein sequence ID" value="HJF94982.1"/>
    <property type="molecule type" value="Genomic_DNA"/>
</dbReference>
<dbReference type="SUPFAM" id="SSF102405">
    <property type="entry name" value="MCP/YpsA-like"/>
    <property type="match status" value="1"/>
</dbReference>
<dbReference type="Pfam" id="PF02481">
    <property type="entry name" value="DNA_processg_A"/>
    <property type="match status" value="1"/>
</dbReference>
<dbReference type="InterPro" id="IPR003488">
    <property type="entry name" value="DprA"/>
</dbReference>
<comment type="similarity">
    <text evidence="1">Belongs to the DprA/Smf family.</text>
</comment>
<dbReference type="NCBIfam" id="TIGR00732">
    <property type="entry name" value="dprA"/>
    <property type="match status" value="1"/>
</dbReference>
<dbReference type="OrthoDB" id="9785707at2"/>
<organism evidence="3 4">
    <name type="scientific">Lachnoclostridium phocaeense</name>
    <dbReference type="NCBI Taxonomy" id="1871021"/>
    <lineage>
        <taxon>Bacteria</taxon>
        <taxon>Bacillati</taxon>
        <taxon>Bacillota</taxon>
        <taxon>Clostridia</taxon>
        <taxon>Lachnospirales</taxon>
        <taxon>Lachnospiraceae</taxon>
    </lineage>
</organism>
<evidence type="ECO:0000313" key="3">
    <source>
        <dbReference type="EMBL" id="HJF94982.1"/>
    </source>
</evidence>
<dbReference type="Proteomes" id="UP000769156">
    <property type="component" value="Unassembled WGS sequence"/>
</dbReference>
<dbReference type="PANTHER" id="PTHR43022">
    <property type="entry name" value="PROTEIN SMF"/>
    <property type="match status" value="1"/>
</dbReference>
<evidence type="ECO:0000256" key="1">
    <source>
        <dbReference type="ARBA" id="ARBA00006525"/>
    </source>
</evidence>